<dbReference type="GO" id="GO:0006089">
    <property type="term" value="P:lactate metabolic process"/>
    <property type="evidence" value="ECO:0007669"/>
    <property type="project" value="InterPro"/>
</dbReference>
<evidence type="ECO:0000259" key="5">
    <source>
        <dbReference type="PROSITE" id="PS51379"/>
    </source>
</evidence>
<dbReference type="PANTHER" id="PTHR47153:SF2">
    <property type="entry name" value="LACTATE UTILIZATION PROTEIN B"/>
    <property type="match status" value="1"/>
</dbReference>
<feature type="domain" description="4Fe-4S ferredoxin-type" evidence="5">
    <location>
        <begin position="128"/>
        <end position="158"/>
    </location>
</feature>
<evidence type="ECO:0000313" key="6">
    <source>
        <dbReference type="EMBL" id="SVB95842.1"/>
    </source>
</evidence>
<dbReference type="PROSITE" id="PS51379">
    <property type="entry name" value="4FE4S_FER_2"/>
    <property type="match status" value="1"/>
</dbReference>
<dbReference type="PANTHER" id="PTHR47153">
    <property type="entry name" value="LACTATE UTILIZATION PROTEIN B"/>
    <property type="match status" value="1"/>
</dbReference>
<evidence type="ECO:0000256" key="3">
    <source>
        <dbReference type="ARBA" id="ARBA00022737"/>
    </source>
</evidence>
<dbReference type="SUPFAM" id="SSF100950">
    <property type="entry name" value="NagB/RpiA/CoA transferase-like"/>
    <property type="match status" value="1"/>
</dbReference>
<dbReference type="AlphaFoldDB" id="A0A382I951"/>
<reference evidence="6" key="1">
    <citation type="submission" date="2018-05" db="EMBL/GenBank/DDBJ databases">
        <authorList>
            <person name="Lanie J.A."/>
            <person name="Ng W.-L."/>
            <person name="Kazmierczak K.M."/>
            <person name="Andrzejewski T.M."/>
            <person name="Davidsen T.M."/>
            <person name="Wayne K.J."/>
            <person name="Tettelin H."/>
            <person name="Glass J.I."/>
            <person name="Rusch D."/>
            <person name="Podicherti R."/>
            <person name="Tsui H.-C.T."/>
            <person name="Winkler M.E."/>
        </authorList>
    </citation>
    <scope>NUCLEOTIDE SEQUENCE</scope>
</reference>
<dbReference type="PROSITE" id="PS00198">
    <property type="entry name" value="4FE4S_FER_1"/>
    <property type="match status" value="1"/>
</dbReference>
<gene>
    <name evidence="6" type="ORF">METZ01_LOCUS248696</name>
</gene>
<dbReference type="InterPro" id="IPR004452">
    <property type="entry name" value="LutB/LldF"/>
</dbReference>
<dbReference type="InterPro" id="IPR017900">
    <property type="entry name" value="4Fe4S_Fe_S_CS"/>
</dbReference>
<keyword evidence="2" id="KW-0004">4Fe-4S</keyword>
<evidence type="ECO:0000256" key="4">
    <source>
        <dbReference type="ARBA" id="ARBA00022982"/>
    </source>
</evidence>
<sequence length="299" mass="33340">ERQTEPPKMVNEARQILREKYFNAEVGITGANYLIAETGSSIIVTNEGNGDLTQTLPKIHIVVTSLEKVVPTLEDATTLLRLLARSATGQEFSAYTTISTGPRREGDLDGPEEYHVILLDNGRSAMLGGEVREMLHCIRCGACMNHCPVYQTVGGHTYGTVYVGPMGAVLSPALLGVSSTRHLPCASTLCGRCEEVCPVSIPLPRLLRQWRERAFEAREVPQLERWGVAAWACFAKRPWIYGLGARLAMRGLAFLGRKRGRLSKLWFVGGWTDGRDLPTPEGKTFQELWRKRERKRTFI</sequence>
<dbReference type="EMBL" id="UINC01065802">
    <property type="protein sequence ID" value="SVB95842.1"/>
    <property type="molecule type" value="Genomic_DNA"/>
</dbReference>
<keyword evidence="2" id="KW-0411">Iron-sulfur</keyword>
<proteinExistence type="predicted"/>
<keyword evidence="1" id="KW-0813">Transport</keyword>
<protein>
    <recommendedName>
        <fullName evidence="5">4Fe-4S ferredoxin-type domain-containing protein</fullName>
    </recommendedName>
</protein>
<dbReference type="GO" id="GO:0051539">
    <property type="term" value="F:4 iron, 4 sulfur cluster binding"/>
    <property type="evidence" value="ECO:0007669"/>
    <property type="project" value="UniProtKB-KW"/>
</dbReference>
<dbReference type="InterPro" id="IPR037171">
    <property type="entry name" value="NagB/RpiA_transferase-like"/>
</dbReference>
<accession>A0A382I951</accession>
<name>A0A382I951_9ZZZZ</name>
<evidence type="ECO:0000256" key="1">
    <source>
        <dbReference type="ARBA" id="ARBA00022448"/>
    </source>
</evidence>
<keyword evidence="4" id="KW-0249">Electron transport</keyword>
<keyword evidence="2" id="KW-0408">Iron</keyword>
<dbReference type="InterPro" id="IPR003741">
    <property type="entry name" value="LUD_dom"/>
</dbReference>
<dbReference type="Gene3D" id="1.10.1060.10">
    <property type="entry name" value="Alpha-helical ferredoxin"/>
    <property type="match status" value="1"/>
</dbReference>
<dbReference type="Pfam" id="PF11870">
    <property type="entry name" value="LutB_C"/>
    <property type="match status" value="1"/>
</dbReference>
<dbReference type="InterPro" id="IPR024185">
    <property type="entry name" value="FTHF_cligase-like_sf"/>
</dbReference>
<dbReference type="InterPro" id="IPR017896">
    <property type="entry name" value="4Fe4S_Fe-S-bd"/>
</dbReference>
<keyword evidence="3" id="KW-0677">Repeat</keyword>
<feature type="non-terminal residue" evidence="6">
    <location>
        <position position="1"/>
    </location>
</feature>
<keyword evidence="2" id="KW-0479">Metal-binding</keyword>
<dbReference type="InterPro" id="IPR009051">
    <property type="entry name" value="Helical_ferredxn"/>
</dbReference>
<dbReference type="Pfam" id="PF13183">
    <property type="entry name" value="Fer4_8"/>
    <property type="match status" value="1"/>
</dbReference>
<dbReference type="Gene3D" id="3.40.50.10420">
    <property type="entry name" value="NagB/RpiA/CoA transferase-like"/>
    <property type="match status" value="1"/>
</dbReference>
<dbReference type="SUPFAM" id="SSF46548">
    <property type="entry name" value="alpha-helical ferredoxin"/>
    <property type="match status" value="1"/>
</dbReference>
<dbReference type="InterPro" id="IPR024569">
    <property type="entry name" value="LutB_C"/>
</dbReference>
<evidence type="ECO:0000256" key="2">
    <source>
        <dbReference type="ARBA" id="ARBA00022485"/>
    </source>
</evidence>
<dbReference type="Pfam" id="PF02589">
    <property type="entry name" value="LUD_dom"/>
    <property type="match status" value="1"/>
</dbReference>
<organism evidence="6">
    <name type="scientific">marine metagenome</name>
    <dbReference type="NCBI Taxonomy" id="408172"/>
    <lineage>
        <taxon>unclassified sequences</taxon>
        <taxon>metagenomes</taxon>
        <taxon>ecological metagenomes</taxon>
    </lineage>
</organism>